<evidence type="ECO:0000313" key="2">
    <source>
        <dbReference type="Proteomes" id="UP000828048"/>
    </source>
</evidence>
<gene>
    <name evidence="1" type="ORF">Vadar_027335</name>
</gene>
<keyword evidence="2" id="KW-1185">Reference proteome</keyword>
<accession>A0ACB7ZF79</accession>
<dbReference type="Proteomes" id="UP000828048">
    <property type="component" value="Chromosome 12"/>
</dbReference>
<reference evidence="1 2" key="1">
    <citation type="journal article" date="2021" name="Hortic Res">
        <title>High-quality reference genome and annotation aids understanding of berry development for evergreen blueberry (Vaccinium darrowii).</title>
        <authorList>
            <person name="Yu J."/>
            <person name="Hulse-Kemp A.M."/>
            <person name="Babiker E."/>
            <person name="Staton M."/>
        </authorList>
    </citation>
    <scope>NUCLEOTIDE SEQUENCE [LARGE SCALE GENOMIC DNA]</scope>
    <source>
        <strain evidence="2">cv. NJ 8807/NJ 8810</strain>
        <tissue evidence="1">Young leaf</tissue>
    </source>
</reference>
<organism evidence="1 2">
    <name type="scientific">Vaccinium darrowii</name>
    <dbReference type="NCBI Taxonomy" id="229202"/>
    <lineage>
        <taxon>Eukaryota</taxon>
        <taxon>Viridiplantae</taxon>
        <taxon>Streptophyta</taxon>
        <taxon>Embryophyta</taxon>
        <taxon>Tracheophyta</taxon>
        <taxon>Spermatophyta</taxon>
        <taxon>Magnoliopsida</taxon>
        <taxon>eudicotyledons</taxon>
        <taxon>Gunneridae</taxon>
        <taxon>Pentapetalae</taxon>
        <taxon>asterids</taxon>
        <taxon>Ericales</taxon>
        <taxon>Ericaceae</taxon>
        <taxon>Vaccinioideae</taxon>
        <taxon>Vaccinieae</taxon>
        <taxon>Vaccinium</taxon>
    </lineage>
</organism>
<protein>
    <submittedName>
        <fullName evidence="1">Uncharacterized protein</fullName>
    </submittedName>
</protein>
<comment type="caution">
    <text evidence="1">The sequence shown here is derived from an EMBL/GenBank/DDBJ whole genome shotgun (WGS) entry which is preliminary data.</text>
</comment>
<name>A0ACB7ZF79_9ERIC</name>
<evidence type="ECO:0000313" key="1">
    <source>
        <dbReference type="EMBL" id="KAH7864232.1"/>
    </source>
</evidence>
<dbReference type="EMBL" id="CM037162">
    <property type="protein sequence ID" value="KAH7864232.1"/>
    <property type="molecule type" value="Genomic_DNA"/>
</dbReference>
<proteinExistence type="predicted"/>
<sequence length="156" mass="16893">MTRVGSSCGCTGGNLSYPSFDCPDRKSTRLPKPVGSTTEFVLQGALHIPSRAKEIPYAIFNCFIHQVLPLSNPSEDSTIPFLPQPIHSCCQGAIENGTAETITLGIGVKPIKHFPQKLMDDPISLCTGTACERTALEAWFKRGEVTDPETGEIQVM</sequence>